<feature type="transmembrane region" description="Helical" evidence="6">
    <location>
        <begin position="373"/>
        <end position="392"/>
    </location>
</feature>
<gene>
    <name evidence="7" type="ORF">SAMN05216296_0869</name>
</gene>
<feature type="transmembrane region" description="Helical" evidence="6">
    <location>
        <begin position="458"/>
        <end position="476"/>
    </location>
</feature>
<dbReference type="InterPro" id="IPR044550">
    <property type="entry name" value="WzxE"/>
</dbReference>
<evidence type="ECO:0000256" key="3">
    <source>
        <dbReference type="ARBA" id="ARBA00022692"/>
    </source>
</evidence>
<evidence type="ECO:0000313" key="8">
    <source>
        <dbReference type="Proteomes" id="UP000243232"/>
    </source>
</evidence>
<feature type="transmembrane region" description="Helical" evidence="6">
    <location>
        <begin position="185"/>
        <end position="204"/>
    </location>
</feature>
<feature type="transmembrane region" description="Helical" evidence="6">
    <location>
        <begin position="398"/>
        <end position="419"/>
    </location>
</feature>
<dbReference type="RefSeq" id="WP_090193257.1">
    <property type="nucleotide sequence ID" value="NZ_LT629785.1"/>
</dbReference>
<evidence type="ECO:0000256" key="1">
    <source>
        <dbReference type="ARBA" id="ARBA00004651"/>
    </source>
</evidence>
<feature type="transmembrane region" description="Helical" evidence="6">
    <location>
        <begin position="431"/>
        <end position="452"/>
    </location>
</feature>
<reference evidence="8" key="1">
    <citation type="submission" date="2016-10" db="EMBL/GenBank/DDBJ databases">
        <authorList>
            <person name="Varghese N."/>
            <person name="Submissions S."/>
        </authorList>
    </citation>
    <scope>NUCLEOTIDE SEQUENCE [LARGE SCALE GENOMIC DNA]</scope>
    <source>
        <strain evidence="8">DSM 17875</strain>
    </source>
</reference>
<dbReference type="InterPro" id="IPR050833">
    <property type="entry name" value="Poly_Biosynth_Transport"/>
</dbReference>
<dbReference type="AlphaFoldDB" id="A0A1H2EKL9"/>
<dbReference type="GO" id="GO:0005886">
    <property type="term" value="C:plasma membrane"/>
    <property type="evidence" value="ECO:0007669"/>
    <property type="project" value="UniProtKB-SubCell"/>
</dbReference>
<dbReference type="STRING" id="364197.SAMN05216296_0869"/>
<dbReference type="PANTHER" id="PTHR30250">
    <property type="entry name" value="PST FAMILY PREDICTED COLANIC ACID TRANSPORTER"/>
    <property type="match status" value="1"/>
</dbReference>
<keyword evidence="2" id="KW-1003">Cell membrane</keyword>
<feature type="transmembrane region" description="Helical" evidence="6">
    <location>
        <begin position="259"/>
        <end position="280"/>
    </location>
</feature>
<evidence type="ECO:0000256" key="6">
    <source>
        <dbReference type="SAM" id="Phobius"/>
    </source>
</evidence>
<feature type="transmembrane region" description="Helical" evidence="6">
    <location>
        <begin position="309"/>
        <end position="333"/>
    </location>
</feature>
<feature type="transmembrane region" description="Helical" evidence="6">
    <location>
        <begin position="345"/>
        <end position="366"/>
    </location>
</feature>
<feature type="transmembrane region" description="Helical" evidence="6">
    <location>
        <begin position="130"/>
        <end position="150"/>
    </location>
</feature>
<dbReference type="CDD" id="cd13125">
    <property type="entry name" value="MATE_like_10"/>
    <property type="match status" value="1"/>
</dbReference>
<dbReference type="PANTHER" id="PTHR30250:SF11">
    <property type="entry name" value="O-ANTIGEN TRANSPORTER-RELATED"/>
    <property type="match status" value="1"/>
</dbReference>
<dbReference type="InterPro" id="IPR002797">
    <property type="entry name" value="Polysacc_synth"/>
</dbReference>
<keyword evidence="5 6" id="KW-0472">Membrane</keyword>
<dbReference type="GO" id="GO:0009246">
    <property type="term" value="P:enterobacterial common antigen biosynthetic process"/>
    <property type="evidence" value="ECO:0007669"/>
    <property type="project" value="InterPro"/>
</dbReference>
<accession>A0A1H2EKL9</accession>
<evidence type="ECO:0000256" key="4">
    <source>
        <dbReference type="ARBA" id="ARBA00022989"/>
    </source>
</evidence>
<evidence type="ECO:0000313" key="7">
    <source>
        <dbReference type="EMBL" id="SDT95614.1"/>
    </source>
</evidence>
<dbReference type="EMBL" id="LT629785">
    <property type="protein sequence ID" value="SDT95614.1"/>
    <property type="molecule type" value="Genomic_DNA"/>
</dbReference>
<feature type="transmembrane region" description="Helical" evidence="6">
    <location>
        <begin position="162"/>
        <end position="179"/>
    </location>
</feature>
<sequence>MTEKSSHRQILRSSFIIGGASVINILIGLLRIKVVALLLGPAGVGLIGLLHNLMATASTIGALGIGTVGTRQIAEAAGRCDQAGIDTARRALFWGTLCLAALSGLLLWALRHVLAEMVLADPSQASLVGWLALGVALTIASGSQAALLIGMRMIGDVARVQVYSAILFTVLGIGAIWWLGEVGLLLFILAGPFAGFLISHLYVARLPPVSTPPVPLAALIGQWQTMARLGTAFMVASLVGVLGQLAVRTLVQRELGVESLGYFQAAWMLSMAYLGFVLGAMGTDYYPRLTAAINDHATANRLVNEQTEVALLLAGPVLLSMLALMPWVIQLLYTADFAPATSILRWQLLGDVLKIASWPLGFIILATGAGRTYMFTESVAMAVFAGTTWLALPRLGIQATGISFLLMYIVYLPLVYWLAKRRTGFCWSRGVLLDMALLAVACVTVTACGFWNDWLGAAVGLFAACSFGVAALLRLARMAEVGGPLGRLVFSTRRFISKLGAFHG</sequence>
<dbReference type="Pfam" id="PF01943">
    <property type="entry name" value="Polysacc_synt"/>
    <property type="match status" value="1"/>
</dbReference>
<proteinExistence type="predicted"/>
<feature type="transmembrane region" description="Helical" evidence="6">
    <location>
        <begin position="91"/>
        <end position="110"/>
    </location>
</feature>
<comment type="subcellular location">
    <subcellularLocation>
        <location evidence="1">Cell membrane</location>
        <topology evidence="1">Multi-pass membrane protein</topology>
    </subcellularLocation>
</comment>
<feature type="transmembrane region" description="Helical" evidence="6">
    <location>
        <begin position="12"/>
        <end position="32"/>
    </location>
</feature>
<protein>
    <submittedName>
        <fullName evidence="7">Polysaccharide transporter, PST family</fullName>
    </submittedName>
</protein>
<keyword evidence="8" id="KW-1185">Reference proteome</keyword>
<feature type="transmembrane region" description="Helical" evidence="6">
    <location>
        <begin position="225"/>
        <end position="247"/>
    </location>
</feature>
<keyword evidence="3 6" id="KW-0812">Transmembrane</keyword>
<dbReference type="OrthoDB" id="9769862at2"/>
<organism evidence="7 8">
    <name type="scientific">Pseudomonas pohangensis</name>
    <dbReference type="NCBI Taxonomy" id="364197"/>
    <lineage>
        <taxon>Bacteria</taxon>
        <taxon>Pseudomonadati</taxon>
        <taxon>Pseudomonadota</taxon>
        <taxon>Gammaproteobacteria</taxon>
        <taxon>Pseudomonadales</taxon>
        <taxon>Pseudomonadaceae</taxon>
        <taxon>Pseudomonas</taxon>
    </lineage>
</organism>
<evidence type="ECO:0000256" key="5">
    <source>
        <dbReference type="ARBA" id="ARBA00023136"/>
    </source>
</evidence>
<evidence type="ECO:0000256" key="2">
    <source>
        <dbReference type="ARBA" id="ARBA00022475"/>
    </source>
</evidence>
<dbReference type="Proteomes" id="UP000243232">
    <property type="component" value="Chromosome I"/>
</dbReference>
<feature type="transmembrane region" description="Helical" evidence="6">
    <location>
        <begin position="44"/>
        <end position="70"/>
    </location>
</feature>
<keyword evidence="4 6" id="KW-1133">Transmembrane helix</keyword>
<name>A0A1H2EKL9_9PSED</name>